<protein>
    <submittedName>
        <fullName evidence="1">Uncharacterized protein</fullName>
    </submittedName>
</protein>
<keyword evidence="2" id="KW-1185">Reference proteome</keyword>
<dbReference type="RefSeq" id="WP_380059358.1">
    <property type="nucleotide sequence ID" value="NZ_JBHSWB010000004.1"/>
</dbReference>
<accession>A0ABW1ZTD7</accession>
<evidence type="ECO:0000313" key="1">
    <source>
        <dbReference type="EMBL" id="MFC6663773.1"/>
    </source>
</evidence>
<reference evidence="2" key="1">
    <citation type="journal article" date="2019" name="Int. J. Syst. Evol. Microbiol.">
        <title>The Global Catalogue of Microorganisms (GCM) 10K type strain sequencing project: providing services to taxonomists for standard genome sequencing and annotation.</title>
        <authorList>
            <consortium name="The Broad Institute Genomics Platform"/>
            <consortium name="The Broad Institute Genome Sequencing Center for Infectious Disease"/>
            <person name="Wu L."/>
            <person name="Ma J."/>
        </authorList>
    </citation>
    <scope>NUCLEOTIDE SEQUENCE [LARGE SCALE GENOMIC DNA]</scope>
    <source>
        <strain evidence="2">CCUG 63830</strain>
    </source>
</reference>
<dbReference type="EMBL" id="JBHSWB010000004">
    <property type="protein sequence ID" value="MFC6663773.1"/>
    <property type="molecule type" value="Genomic_DNA"/>
</dbReference>
<gene>
    <name evidence="1" type="ORF">ACFP90_27660</name>
</gene>
<comment type="caution">
    <text evidence="1">The sequence shown here is derived from an EMBL/GenBank/DDBJ whole genome shotgun (WGS) entry which is preliminary data.</text>
</comment>
<proteinExistence type="predicted"/>
<name>A0ABW1ZTD7_9DEIO</name>
<dbReference type="Proteomes" id="UP001596317">
    <property type="component" value="Unassembled WGS sequence"/>
</dbReference>
<organism evidence="1 2">
    <name type="scientific">Deinococcus multiflagellatus</name>
    <dbReference type="NCBI Taxonomy" id="1656887"/>
    <lineage>
        <taxon>Bacteria</taxon>
        <taxon>Thermotogati</taxon>
        <taxon>Deinococcota</taxon>
        <taxon>Deinococci</taxon>
        <taxon>Deinococcales</taxon>
        <taxon>Deinococcaceae</taxon>
        <taxon>Deinococcus</taxon>
    </lineage>
</organism>
<evidence type="ECO:0000313" key="2">
    <source>
        <dbReference type="Proteomes" id="UP001596317"/>
    </source>
</evidence>
<sequence length="158" mass="18213">MFHDELIRELVEELDQKQRLATAWIDRLRTTLRGLSFHSEQLDVRTRVAPPPGEPVAQLAALIDTRIDPTHQPATWWQAVRDEVRRLIQALQARTGADVSFAQALERALDYREWTQFTFFSVTLDRRREITDRTFAQRSGGAERDAVHVPVRGSGRPL</sequence>